<feature type="transmembrane region" description="Helical" evidence="2">
    <location>
        <begin position="360"/>
        <end position="381"/>
    </location>
</feature>
<dbReference type="Proteomes" id="UP001473063">
    <property type="component" value="Unassembled WGS sequence"/>
</dbReference>
<protein>
    <submittedName>
        <fullName evidence="4">GHKL domain-containing protein</fullName>
    </submittedName>
</protein>
<name>A0ABV1BFB1_9FIRM</name>
<feature type="transmembrane region" description="Helical" evidence="2">
    <location>
        <begin position="387"/>
        <end position="406"/>
    </location>
</feature>
<feature type="domain" description="Sensor histidine kinase NatK-like C-terminal" evidence="3">
    <location>
        <begin position="532"/>
        <end position="630"/>
    </location>
</feature>
<proteinExistence type="predicted"/>
<organism evidence="4 5">
    <name type="scientific">Blautia aquisgranensis</name>
    <dbReference type="NCBI Taxonomy" id="3133153"/>
    <lineage>
        <taxon>Bacteria</taxon>
        <taxon>Bacillati</taxon>
        <taxon>Bacillota</taxon>
        <taxon>Clostridia</taxon>
        <taxon>Lachnospirales</taxon>
        <taxon>Lachnospiraceae</taxon>
        <taxon>Blautia</taxon>
    </lineage>
</organism>
<keyword evidence="2" id="KW-1133">Transmembrane helix</keyword>
<feature type="coiled-coil region" evidence="1">
    <location>
        <begin position="430"/>
        <end position="457"/>
    </location>
</feature>
<evidence type="ECO:0000313" key="4">
    <source>
        <dbReference type="EMBL" id="MEQ2370617.1"/>
    </source>
</evidence>
<comment type="caution">
    <text evidence="4">The sequence shown here is derived from an EMBL/GenBank/DDBJ whole genome shotgun (WGS) entry which is preliminary data.</text>
</comment>
<dbReference type="CDD" id="cd16935">
    <property type="entry name" value="HATPase_AgrC-ComD-like"/>
    <property type="match status" value="1"/>
</dbReference>
<dbReference type="InterPro" id="IPR008979">
    <property type="entry name" value="Galactose-bd-like_sf"/>
</dbReference>
<dbReference type="Pfam" id="PF14501">
    <property type="entry name" value="HATPase_c_5"/>
    <property type="match status" value="1"/>
</dbReference>
<dbReference type="PANTHER" id="PTHR40448:SF1">
    <property type="entry name" value="TWO-COMPONENT SENSOR HISTIDINE KINASE"/>
    <property type="match status" value="1"/>
</dbReference>
<evidence type="ECO:0000256" key="1">
    <source>
        <dbReference type="SAM" id="Coils"/>
    </source>
</evidence>
<dbReference type="EMBL" id="JBBMEJ010000006">
    <property type="protein sequence ID" value="MEQ2370617.1"/>
    <property type="molecule type" value="Genomic_DNA"/>
</dbReference>
<feature type="transmembrane region" description="Helical" evidence="2">
    <location>
        <begin position="299"/>
        <end position="318"/>
    </location>
</feature>
<dbReference type="InterPro" id="IPR032834">
    <property type="entry name" value="NatK-like_C"/>
</dbReference>
<dbReference type="SUPFAM" id="SSF55874">
    <property type="entry name" value="ATPase domain of HSP90 chaperone/DNA topoisomerase II/histidine kinase"/>
    <property type="match status" value="1"/>
</dbReference>
<feature type="transmembrane region" description="Helical" evidence="2">
    <location>
        <begin position="239"/>
        <end position="255"/>
    </location>
</feature>
<dbReference type="InterPro" id="IPR036890">
    <property type="entry name" value="HATPase_C_sf"/>
</dbReference>
<evidence type="ECO:0000256" key="2">
    <source>
        <dbReference type="SAM" id="Phobius"/>
    </source>
</evidence>
<feature type="transmembrane region" description="Helical" evidence="2">
    <location>
        <begin position="330"/>
        <end position="348"/>
    </location>
</feature>
<dbReference type="Gene3D" id="3.30.565.10">
    <property type="entry name" value="Histidine kinase-like ATPase, C-terminal domain"/>
    <property type="match status" value="1"/>
</dbReference>
<feature type="transmembrane region" description="Helical" evidence="2">
    <location>
        <begin position="210"/>
        <end position="232"/>
    </location>
</feature>
<keyword evidence="2" id="KW-0812">Transmembrane</keyword>
<keyword evidence="1" id="KW-0175">Coiled coil</keyword>
<dbReference type="RefSeq" id="WP_349056451.1">
    <property type="nucleotide sequence ID" value="NZ_JBBMEJ010000006.1"/>
</dbReference>
<keyword evidence="2" id="KW-0472">Membrane</keyword>
<evidence type="ECO:0000313" key="5">
    <source>
        <dbReference type="Proteomes" id="UP001473063"/>
    </source>
</evidence>
<gene>
    <name evidence="4" type="ORF">WMO28_06595</name>
</gene>
<keyword evidence="5" id="KW-1185">Reference proteome</keyword>
<sequence>MTVIKKKNRQWSIIFGIVVILSMTWFFLLYQFNNEYTAKGEQPIQGILCLNEESAYNKLHYLSSEWQYFPGYLLTPQMLEKNPGYHSRYIYIGEYKEMEPGKQEKSDYSFGTYRMLITLPKKEQTWAISMMEVFSAYRIYINGELVGEVGNPDKNNYIGKSMNRMFTFRASGMVEIVITAADRKYMKSGIQYIPVFGSPVLVNIQREVQILLTGIALSICFCVMLGVLAIHLYTRNREFGIFVLVCLCVIGYTIYPLLRSFFQLSVQPWHALENLTYYLILSGMIWLENCIMEKKQERFLPLLINLWIIADFILENFAGAFARAGIFYDVSWIGETIKWIAAIYMLVNTFGETDREYGKIVLVGSTVYACSLTADRIWHLYEPIVGGWFPEMGGIILIIAFACVLWKDLATAYRIRLTYEVYSQQTELRLLAQKKHYEKLKAQMEETNRVRHDMRQHLRLLATLLEREQYEDMQMYLYRYTREFQEKLTYRSYCKNQVTDAILHYYEEVCREKGISFQCRVEAPEQTGIKDTDFCRLFGNLLENAVEAAESCQEKKPRFIHLQISARNNKLLIVEENSCTDFLRKSRAGIFSGKHAGLGIGTASISEIAARYGGLADFRAEEGIFRAEIFLCLTKKDTEDMLCV</sequence>
<dbReference type="SUPFAM" id="SSF49785">
    <property type="entry name" value="Galactose-binding domain-like"/>
    <property type="match status" value="1"/>
</dbReference>
<reference evidence="4 5" key="1">
    <citation type="submission" date="2024-03" db="EMBL/GenBank/DDBJ databases">
        <title>Human intestinal bacterial collection.</title>
        <authorList>
            <person name="Pauvert C."/>
            <person name="Hitch T.C.A."/>
            <person name="Clavel T."/>
        </authorList>
    </citation>
    <scope>NUCLEOTIDE SEQUENCE [LARGE SCALE GENOMIC DNA]</scope>
    <source>
        <strain evidence="4 5">CLA-JM-H16</strain>
    </source>
</reference>
<evidence type="ECO:0000259" key="3">
    <source>
        <dbReference type="Pfam" id="PF14501"/>
    </source>
</evidence>
<dbReference type="PANTHER" id="PTHR40448">
    <property type="entry name" value="TWO-COMPONENT SENSOR HISTIDINE KINASE"/>
    <property type="match status" value="1"/>
</dbReference>
<feature type="transmembrane region" description="Helical" evidence="2">
    <location>
        <begin position="12"/>
        <end position="32"/>
    </location>
</feature>
<feature type="transmembrane region" description="Helical" evidence="2">
    <location>
        <begin position="275"/>
        <end position="292"/>
    </location>
</feature>
<accession>A0ABV1BFB1</accession>